<dbReference type="GO" id="GO:0016799">
    <property type="term" value="F:hydrolase activity, hydrolyzing N-glycosyl compounds"/>
    <property type="evidence" value="ECO:0007669"/>
    <property type="project" value="InterPro"/>
</dbReference>
<feature type="compositionally biased region" description="Low complexity" evidence="1">
    <location>
        <begin position="390"/>
        <end position="401"/>
    </location>
</feature>
<reference evidence="4" key="1">
    <citation type="submission" date="2015-10" db="EMBL/GenBank/DDBJ databases">
        <authorList>
            <person name="Regsiter A."/>
            <person name="william w."/>
        </authorList>
    </citation>
    <scope>NUCLEOTIDE SEQUENCE</scope>
    <source>
        <strain evidence="4">Montdore</strain>
    </source>
</reference>
<dbReference type="Gene3D" id="3.90.245.10">
    <property type="entry name" value="Ribonucleoside hydrolase-like"/>
    <property type="match status" value="1"/>
</dbReference>
<protein>
    <recommendedName>
        <fullName evidence="6">Inosine/uridine-preferring nucleoside hydrolase domain-containing protein</fullName>
    </recommendedName>
</protein>
<feature type="compositionally biased region" description="Gly residues" evidence="1">
    <location>
        <begin position="372"/>
        <end position="389"/>
    </location>
</feature>
<sequence>MRGSVLLRAASAVATFTGAVSATGGFCVRKKVIIDTDFYNFSDDPNAIGIANAFMSWGEIEVLGVISDIRSRYAPPAIDAINTFYGHPDIPLAISKPVDNSVYTPRNSFSAYTPLTFQKTQDPLYTEYPAYVDQLSQRFPEDTNDGENTTDPVTLYRTLLSKAPDNSVTIAAIGFFDALYLLVDSKPDAISPLTGLELIKRKVTELVVQAAGTGTSFNIVRHNPLYPTHVLNQWPTKLTFVPGFIGSSVRWGSRLTTEVDLQKNPVAWAFNTTIGYNKTHQSWDPTAIYYAIRGLDDVYVYNKTGGSVFFMPNGTAIWRDNVPPTAPQNWVNLKISNVTFAGRLEGILLWQPGSAISPAQSSCTGDNSTKPGSGGSGYGGNATVTGGGRPTPTGAISSGSERSISIGGLTVAVIAGIVGMYLYT</sequence>
<feature type="signal peptide" evidence="3">
    <location>
        <begin position="1"/>
        <end position="22"/>
    </location>
</feature>
<keyword evidence="2" id="KW-0812">Transmembrane</keyword>
<evidence type="ECO:0000313" key="5">
    <source>
        <dbReference type="Proteomes" id="UP001412239"/>
    </source>
</evidence>
<dbReference type="Proteomes" id="UP001412239">
    <property type="component" value="Unassembled WGS sequence"/>
</dbReference>
<name>A0A292PXT0_9PEZI</name>
<evidence type="ECO:0000256" key="3">
    <source>
        <dbReference type="SAM" id="SignalP"/>
    </source>
</evidence>
<feature type="chain" id="PRO_5013330640" description="Inosine/uridine-preferring nucleoside hydrolase domain-containing protein" evidence="3">
    <location>
        <begin position="23"/>
        <end position="424"/>
    </location>
</feature>
<keyword evidence="5" id="KW-1185">Reference proteome</keyword>
<keyword evidence="2" id="KW-1133">Transmembrane helix</keyword>
<evidence type="ECO:0000256" key="2">
    <source>
        <dbReference type="SAM" id="Phobius"/>
    </source>
</evidence>
<dbReference type="EMBL" id="LN891025">
    <property type="protein sequence ID" value="CUS11303.1"/>
    <property type="molecule type" value="Genomic_DNA"/>
</dbReference>
<gene>
    <name evidence="4" type="ORF">GSTUAT00004580001</name>
</gene>
<dbReference type="PANTHER" id="PTHR43264:SF1">
    <property type="entry name" value="INOSINE_URIDINE-PREFERRING NUCLEOSIDE HYDROLASE DOMAIN-CONTAINING PROTEIN"/>
    <property type="match status" value="1"/>
</dbReference>
<dbReference type="PANTHER" id="PTHR43264">
    <property type="match status" value="1"/>
</dbReference>
<evidence type="ECO:0000313" key="4">
    <source>
        <dbReference type="EMBL" id="CUS11303.1"/>
    </source>
</evidence>
<evidence type="ECO:0008006" key="6">
    <source>
        <dbReference type="Google" id="ProtNLM"/>
    </source>
</evidence>
<keyword evidence="3" id="KW-0732">Signal</keyword>
<organism evidence="4 5">
    <name type="scientific">Tuber aestivum</name>
    <name type="common">summer truffle</name>
    <dbReference type="NCBI Taxonomy" id="59557"/>
    <lineage>
        <taxon>Eukaryota</taxon>
        <taxon>Fungi</taxon>
        <taxon>Dikarya</taxon>
        <taxon>Ascomycota</taxon>
        <taxon>Pezizomycotina</taxon>
        <taxon>Pezizomycetes</taxon>
        <taxon>Pezizales</taxon>
        <taxon>Tuberaceae</taxon>
        <taxon>Tuber</taxon>
    </lineage>
</organism>
<accession>A0A292PXT0</accession>
<evidence type="ECO:0000256" key="1">
    <source>
        <dbReference type="SAM" id="MobiDB-lite"/>
    </source>
</evidence>
<dbReference type="AlphaFoldDB" id="A0A292PXT0"/>
<keyword evidence="2" id="KW-0472">Membrane</keyword>
<feature type="region of interest" description="Disordered" evidence="1">
    <location>
        <begin position="360"/>
        <end position="401"/>
    </location>
</feature>
<dbReference type="InterPro" id="IPR036452">
    <property type="entry name" value="Ribo_hydro-like"/>
</dbReference>
<dbReference type="SUPFAM" id="SSF53590">
    <property type="entry name" value="Nucleoside hydrolase"/>
    <property type="match status" value="1"/>
</dbReference>
<proteinExistence type="predicted"/>
<feature type="transmembrane region" description="Helical" evidence="2">
    <location>
        <begin position="404"/>
        <end position="423"/>
    </location>
</feature>